<evidence type="ECO:0000256" key="5">
    <source>
        <dbReference type="ARBA" id="ARBA00023136"/>
    </source>
</evidence>
<comment type="caution">
    <text evidence="8">The sequence shown here is derived from an EMBL/GenBank/DDBJ whole genome shotgun (WGS) entry which is preliminary data.</text>
</comment>
<feature type="domain" description="PKD" evidence="7">
    <location>
        <begin position="1579"/>
        <end position="1624"/>
    </location>
</feature>
<evidence type="ECO:0000313" key="8">
    <source>
        <dbReference type="EMBL" id="NME70874.1"/>
    </source>
</evidence>
<keyword evidence="4" id="KW-1133">Transmembrane helix</keyword>
<feature type="domain" description="PKD" evidence="7">
    <location>
        <begin position="1650"/>
        <end position="1687"/>
    </location>
</feature>
<keyword evidence="3" id="KW-0677">Repeat</keyword>
<dbReference type="InterPro" id="IPR035986">
    <property type="entry name" value="PKD_dom_sf"/>
</dbReference>
<dbReference type="GO" id="GO:0006816">
    <property type="term" value="P:calcium ion transport"/>
    <property type="evidence" value="ECO:0007669"/>
    <property type="project" value="TreeGrafter"/>
</dbReference>
<accession>A0A7X9XBR3</accession>
<comment type="subcellular location">
    <subcellularLocation>
        <location evidence="1">Membrane</location>
        <topology evidence="1">Multi-pass membrane protein</topology>
    </subcellularLocation>
</comment>
<feature type="chain" id="PRO_5031213288" evidence="6">
    <location>
        <begin position="21"/>
        <end position="2316"/>
    </location>
</feature>
<dbReference type="GO" id="GO:0005261">
    <property type="term" value="F:monoatomic cation channel activity"/>
    <property type="evidence" value="ECO:0007669"/>
    <property type="project" value="TreeGrafter"/>
</dbReference>
<dbReference type="RefSeq" id="WP_169659101.1">
    <property type="nucleotide sequence ID" value="NZ_JABANE010000077.1"/>
</dbReference>
<dbReference type="InterPro" id="IPR000601">
    <property type="entry name" value="PKD_dom"/>
</dbReference>
<feature type="domain" description="PKD" evidence="7">
    <location>
        <begin position="487"/>
        <end position="547"/>
    </location>
</feature>
<evidence type="ECO:0000259" key="7">
    <source>
        <dbReference type="PROSITE" id="PS50093"/>
    </source>
</evidence>
<dbReference type="Pfam" id="PF18911">
    <property type="entry name" value="PKD_4"/>
    <property type="match status" value="6"/>
</dbReference>
<dbReference type="PANTHER" id="PTHR46730">
    <property type="entry name" value="POLYCYSTIN-1"/>
    <property type="match status" value="1"/>
</dbReference>
<dbReference type="InterPro" id="IPR026444">
    <property type="entry name" value="Secre_tail"/>
</dbReference>
<dbReference type="Proteomes" id="UP000576082">
    <property type="component" value="Unassembled WGS sequence"/>
</dbReference>
<dbReference type="CDD" id="cd00146">
    <property type="entry name" value="PKD"/>
    <property type="match status" value="4"/>
</dbReference>
<feature type="domain" description="PKD" evidence="7">
    <location>
        <begin position="1281"/>
        <end position="1327"/>
    </location>
</feature>
<evidence type="ECO:0000256" key="3">
    <source>
        <dbReference type="ARBA" id="ARBA00022737"/>
    </source>
</evidence>
<dbReference type="PANTHER" id="PTHR46730:SF4">
    <property type="entry name" value="POLYCYSTIC KIDNEY DISEASE PROTEIN 1-LIKE 1"/>
    <property type="match status" value="1"/>
</dbReference>
<sequence>MNKLILISLLMVYASLTVKAQTSIGIYGKSKLSVDHGSEINITGDINYDADDIEGHSGITLAEDGKLFIGGNIKVAEGDTLFSKANENRSEPDKEISDIKKAITFYGNKDSKLIGNVFIHSAIIDKEAGRNVYVEGKDHVNIGYTVGFKNGNFVFQKKTENGFDVYPQLTLGEAAGDETQEVDQGVVINEDTDHRFKGDGESQILNYRYIENNKDKTINFANLGLVVSQASDYSNDAFGDAIGKRGFKGEEAGKGSINRNFELERVEIDPDIRTSKEPFSRIEYTYFNEEESTASKAENHTDFDLWTSTDNRQIWRKNNVASAGGIVETEKVAYFDNDAGIPLSTGSTNVLTVGVKDCGEQFIGGAYSSLTVKGVCQGNAVTIGVTEEEYSGYEYNWYMKDVTTGNFERIEGVGNVTTIDTGEGEYKAIVFNAQGCEQQIEFKVETKEAPSVFNRDGGIENQILITSSEGYIPEGSTTPPIFMAGQTVNFSAYFVDANTDKSDFEYFWDYGDGTTSEIFSISPSASIQTSYQYLNSGTYTQKLIVSNKKYGCVTSIDQKLKVIIPPTVTFQNSTLSLCENELLIVTPQIDDTSVTEGGLGLAPDSFVWEKNTGTVEAPVWSIQTSLNADSKVLELEDLSTGIHIFRLKIQRTIEDGKLLYEVISAPIIVTYYPVPIIEDLLFDQTQLTAGNTLEFSPSIRYSSSLSELHYTWTASHSSGEQKNTEKVTYQFEQAGTYSITLEISTSQGCRYDFTKEFTIYPSIEAIAISPNGRVFCANTKISFANTVPLTPLEGAFEGADYQFEWFVDEVALGSTEKFDYTPASVGSKTVKLKLSIVKGEQVLGYKETTATAQIEANGSASYTSNQSKESICYGETIEYTINNFDPANTYYWLVNGEEKKVTNKESTFSYTFDKKGTYEVSLYYSSAAQCNSSAYSTKVNVEPLIQLPLQSNSISICGTSYTLDLSLLGTLSIPENSVIEWYKGPNDTGEVIGTNTQLEVTSSGVYKVKITSPAGCEAQSSYHVQLHPTLDVDLGADRIIFSSTTLQSNVSGQEYKWYKDDTFISGNTTIQVNETGVYKLEVIYNGCTWTDEVALTYVTSSPVSLPHQYQLCDKVTLVPTVEGAQPYTYLWNTGAVTETIEVNKTGIYTLTASNTITGQQFHLQTEVIALPPITPNVTLNYTCASEGVQIENNTVYSSPLSFTYKEGDDWKEVDSNTPLQLEAGTHQLHFKFTNTYGCSEELMQEVTIEDCPSLALQINEGCIGETTQFSVQGITAALKNVSYQWDLGDGTRSQQENLEYAYLQSGNYDVQLIVLAEVGNQTKTYTLQQQVQIHEDLTPQWAPSLSLCADNYTLNAPEGGTSYEWFNVTTNTTLSETNHQLKVTTSGTYRVTVTNEQCNFTKEIALQLNSELKPSLGEDRVFCDRTELEAGYEGYEYLWSNGATTPSIAVGTSGLYWVEVTDPVNGCSGRDTVNLTLQRTPQVDLGADRKLCFGETATLDVGLSGYNYLWNTGETTRRIEASTSGLYSVEVSKEGNECATTAYVYVEVLPQTTVDFVYQDVCLGEAIQFSTTSTDQLYWDFGDGTNSSIASPSKTYKKEGTYTVSLTATSENGCIASQFHQVKVYKRPEVDFEFKVSCDSYQVHFQEIKDPNSVVTFAWDFGDGQTYLGTQPSHQYSTSGNYTVTLTPLTLSGCDGETIEKTIQIQPEITTLLPSTLTVCAEEYTFDLSGTPYVILWENHLTTPQRTVTQTGTYSVQLTDPVSGCSSTQQVELILHRPPVITFPETLEGCSQVHITSGVSNMTYFWSTGENTSDITVTKSGTYTLMVVDENGCSASQSVEVTVHTPPALQLPASINACRGERVELDPKGDSNLSYLWSDGSRASSLIVYSSGDYSVTATDQYGCSSTAQVNVQFNEVPQLELPTYLSGCGSVIIDPNYYVGDFLWSTGETDKFITVTETGDYSVTVTSPGGCEVQQTVRVEIVPTPSLDLGPDHQICFGTSTILDAGEGTDYYWSNGTTARYFEVSETGQYWVNVTTANGCTIRDEVFIEVGDDIHPRLGEDQLLCQDGSILQTTVPEKEGRTFEWNSEKGVLSDQAYLEVNEAGKYWLTIRDASGCSSTDTVEMLMTDKQMVAKFLVSTVVHQGEPVQFVQVSYDDPQSFFWQFGDGATSEEENPVYRYFQTGDYTVTMSTDNGICDAVTSKVITVIDPNEIDNARQPDNEEEGDAPKLVELLEIQTAKVYPNPTSSYATLAIGLSVPARVEWRLLDLQGKEYRHKVIHALNAEQLIDLQGMPIGVYIIHIITGQTSKTLKLIKK</sequence>
<dbReference type="NCBIfam" id="TIGR04183">
    <property type="entry name" value="Por_Secre_tail"/>
    <property type="match status" value="1"/>
</dbReference>
<dbReference type="Gene3D" id="2.60.40.10">
    <property type="entry name" value="Immunoglobulins"/>
    <property type="match status" value="7"/>
</dbReference>
<evidence type="ECO:0000256" key="2">
    <source>
        <dbReference type="ARBA" id="ARBA00022692"/>
    </source>
</evidence>
<feature type="domain" description="PKD" evidence="7">
    <location>
        <begin position="2145"/>
        <end position="2207"/>
    </location>
</feature>
<dbReference type="SMART" id="SM00089">
    <property type="entry name" value="PKD"/>
    <property type="match status" value="10"/>
</dbReference>
<evidence type="ECO:0000256" key="1">
    <source>
        <dbReference type="ARBA" id="ARBA00004141"/>
    </source>
</evidence>
<protein>
    <submittedName>
        <fullName evidence="8">PKD domain-containing protein</fullName>
    </submittedName>
</protein>
<dbReference type="InterPro" id="IPR013783">
    <property type="entry name" value="Ig-like_fold"/>
</dbReference>
<dbReference type="GO" id="GO:0005886">
    <property type="term" value="C:plasma membrane"/>
    <property type="evidence" value="ECO:0007669"/>
    <property type="project" value="TreeGrafter"/>
</dbReference>
<gene>
    <name evidence="8" type="ORF">HHU12_23065</name>
</gene>
<dbReference type="Pfam" id="PF18962">
    <property type="entry name" value="Por_Secre_tail"/>
    <property type="match status" value="1"/>
</dbReference>
<keyword evidence="5" id="KW-0472">Membrane</keyword>
<dbReference type="PROSITE" id="PS50093">
    <property type="entry name" value="PKD"/>
    <property type="match status" value="6"/>
</dbReference>
<evidence type="ECO:0000313" key="9">
    <source>
        <dbReference type="Proteomes" id="UP000576082"/>
    </source>
</evidence>
<dbReference type="SUPFAM" id="SSF49299">
    <property type="entry name" value="PKD domain"/>
    <property type="match status" value="7"/>
</dbReference>
<dbReference type="InterPro" id="IPR022409">
    <property type="entry name" value="PKD/Chitinase_dom"/>
</dbReference>
<keyword evidence="9" id="KW-1185">Reference proteome</keyword>
<feature type="domain" description="PKD" evidence="7">
    <location>
        <begin position="702"/>
        <end position="748"/>
    </location>
</feature>
<keyword evidence="6" id="KW-0732">Signal</keyword>
<reference evidence="8 9" key="1">
    <citation type="submission" date="2020-04" db="EMBL/GenBank/DDBJ databases">
        <title>Flammeovirga sp. SR4, a novel species isolated from seawater.</title>
        <authorList>
            <person name="Wang X."/>
        </authorList>
    </citation>
    <scope>NUCLEOTIDE SEQUENCE [LARGE SCALE GENOMIC DNA]</scope>
    <source>
        <strain evidence="8 9">ATCC 23126</strain>
    </source>
</reference>
<dbReference type="EMBL" id="JABANE010000077">
    <property type="protein sequence ID" value="NME70874.1"/>
    <property type="molecule type" value="Genomic_DNA"/>
</dbReference>
<organism evidence="8 9">
    <name type="scientific">Flammeovirga aprica JL-4</name>
    <dbReference type="NCBI Taxonomy" id="694437"/>
    <lineage>
        <taxon>Bacteria</taxon>
        <taxon>Pseudomonadati</taxon>
        <taxon>Bacteroidota</taxon>
        <taxon>Cytophagia</taxon>
        <taxon>Cytophagales</taxon>
        <taxon>Flammeovirgaceae</taxon>
        <taxon>Flammeovirga</taxon>
    </lineage>
</organism>
<keyword evidence="2" id="KW-0812">Transmembrane</keyword>
<evidence type="ECO:0000256" key="6">
    <source>
        <dbReference type="SAM" id="SignalP"/>
    </source>
</evidence>
<evidence type="ECO:0000256" key="4">
    <source>
        <dbReference type="ARBA" id="ARBA00022989"/>
    </source>
</evidence>
<proteinExistence type="predicted"/>
<feature type="signal peptide" evidence="6">
    <location>
        <begin position="1"/>
        <end position="20"/>
    </location>
</feature>
<name>A0A7X9XBR3_9BACT</name>